<proteinExistence type="predicted"/>
<dbReference type="GO" id="GO:0031122">
    <property type="term" value="P:cytoplasmic microtubule organization"/>
    <property type="evidence" value="ECO:0007669"/>
    <property type="project" value="TreeGrafter"/>
</dbReference>
<sequence length="174" mass="19184">MVAAAPAAAAAMRKSFLVPEIKPLDQYDFPRARSAASLAWVLAKAYGGAEHIPAELREPFYTDQYEQEHMKPPLIRLLLSSDVYCRAWCQALPPGPDGGTLPPKDNAALLQLLAHRGLVPTFQDKPVKEADLHHKPIKLVSLEGRRVALLPEATLIRYCRIGDCLSFQLCSGDE</sequence>
<dbReference type="PANTHER" id="PTHR21595">
    <property type="entry name" value="PATRONIN"/>
    <property type="match status" value="1"/>
</dbReference>
<dbReference type="GO" id="GO:0036449">
    <property type="term" value="C:microtubule minus-end"/>
    <property type="evidence" value="ECO:0007669"/>
    <property type="project" value="TreeGrafter"/>
</dbReference>
<dbReference type="InterPro" id="IPR058042">
    <property type="entry name" value="CAMSAP_N"/>
</dbReference>
<dbReference type="KEGG" id="nss:113418200"/>
<name>A0A6J1UQU2_9SAUR</name>
<dbReference type="PANTHER" id="PTHR21595:SF2">
    <property type="entry name" value="CALMODULIN-REGULATED SPECTRIN-ASSOCIATED PROTEIN 3"/>
    <property type="match status" value="1"/>
</dbReference>
<dbReference type="GO" id="GO:0007026">
    <property type="term" value="P:negative regulation of microtubule depolymerization"/>
    <property type="evidence" value="ECO:0007669"/>
    <property type="project" value="TreeGrafter"/>
</dbReference>
<gene>
    <name evidence="3" type="primary">LOC113418200</name>
</gene>
<dbReference type="Proteomes" id="UP000504612">
    <property type="component" value="Unplaced"/>
</dbReference>
<dbReference type="AlphaFoldDB" id="A0A6J1UQU2"/>
<accession>A0A6J1UQU2</accession>
<protein>
    <submittedName>
        <fullName evidence="3">Calmodulin-regulated spectrin-associated protein 3-like</fullName>
    </submittedName>
</protein>
<evidence type="ECO:0000313" key="3">
    <source>
        <dbReference type="RefSeq" id="XP_026532735.1"/>
    </source>
</evidence>
<organism evidence="2 3">
    <name type="scientific">Notechis scutatus</name>
    <name type="common">mainland tiger snake</name>
    <dbReference type="NCBI Taxonomy" id="8663"/>
    <lineage>
        <taxon>Eukaryota</taxon>
        <taxon>Metazoa</taxon>
        <taxon>Chordata</taxon>
        <taxon>Craniata</taxon>
        <taxon>Vertebrata</taxon>
        <taxon>Euteleostomi</taxon>
        <taxon>Lepidosauria</taxon>
        <taxon>Squamata</taxon>
        <taxon>Bifurcata</taxon>
        <taxon>Unidentata</taxon>
        <taxon>Episquamata</taxon>
        <taxon>Toxicofera</taxon>
        <taxon>Serpentes</taxon>
        <taxon>Colubroidea</taxon>
        <taxon>Elapidae</taxon>
        <taxon>Hydrophiinae</taxon>
        <taxon>Notechis</taxon>
    </lineage>
</organism>
<dbReference type="RefSeq" id="XP_026532735.1">
    <property type="nucleotide sequence ID" value="XM_026676950.1"/>
</dbReference>
<evidence type="ECO:0000313" key="2">
    <source>
        <dbReference type="Proteomes" id="UP000504612"/>
    </source>
</evidence>
<reference evidence="3" key="1">
    <citation type="submission" date="2025-08" db="UniProtKB">
        <authorList>
            <consortium name="RefSeq"/>
        </authorList>
    </citation>
    <scope>IDENTIFICATION</scope>
</reference>
<dbReference type="GO" id="GO:0005516">
    <property type="term" value="F:calmodulin binding"/>
    <property type="evidence" value="ECO:0007669"/>
    <property type="project" value="InterPro"/>
</dbReference>
<feature type="domain" description="CASAMP N-terminal" evidence="1">
    <location>
        <begin position="18"/>
        <end position="139"/>
    </location>
</feature>
<evidence type="ECO:0000259" key="1">
    <source>
        <dbReference type="Pfam" id="PF25532"/>
    </source>
</evidence>
<dbReference type="InterPro" id="IPR032940">
    <property type="entry name" value="CAMSAP"/>
</dbReference>
<dbReference type="GeneID" id="113418200"/>
<dbReference type="GO" id="GO:0051011">
    <property type="term" value="F:microtubule minus-end binding"/>
    <property type="evidence" value="ECO:0007669"/>
    <property type="project" value="TreeGrafter"/>
</dbReference>
<keyword evidence="2" id="KW-1185">Reference proteome</keyword>
<dbReference type="Pfam" id="PF25532">
    <property type="entry name" value="CH_CAMSAP2_N"/>
    <property type="match status" value="1"/>
</dbReference>